<organism evidence="4 5">
    <name type="scientific">Vibrio renipiscarius</name>
    <dbReference type="NCBI Taxonomy" id="1461322"/>
    <lineage>
        <taxon>Bacteria</taxon>
        <taxon>Pseudomonadati</taxon>
        <taxon>Pseudomonadota</taxon>
        <taxon>Gammaproteobacteria</taxon>
        <taxon>Vibrionales</taxon>
        <taxon>Vibrionaceae</taxon>
        <taxon>Vibrio</taxon>
    </lineage>
</organism>
<proteinExistence type="predicted"/>
<protein>
    <submittedName>
        <fullName evidence="4">Acyltransferase</fullName>
    </submittedName>
</protein>
<dbReference type="PANTHER" id="PTHR43800:SF1">
    <property type="entry name" value="PEPTIDYL-LYSINE N-ACETYLTRANSFERASE YJAB"/>
    <property type="match status" value="1"/>
</dbReference>
<dbReference type="Proteomes" id="UP000031672">
    <property type="component" value="Unassembled WGS sequence"/>
</dbReference>
<accession>A0A0C2KH29</accession>
<accession>A0A0C2NNY1</accession>
<dbReference type="InterPro" id="IPR000182">
    <property type="entry name" value="GNAT_dom"/>
</dbReference>
<dbReference type="STRING" id="1461322.OJ16_02725"/>
<dbReference type="Pfam" id="PF13673">
    <property type="entry name" value="Acetyltransf_10"/>
    <property type="match status" value="1"/>
</dbReference>
<evidence type="ECO:0000256" key="2">
    <source>
        <dbReference type="ARBA" id="ARBA00023315"/>
    </source>
</evidence>
<dbReference type="PROSITE" id="PS51186">
    <property type="entry name" value="GNAT"/>
    <property type="match status" value="1"/>
</dbReference>
<dbReference type="RefSeq" id="WP_040987211.1">
    <property type="nucleotide sequence ID" value="NZ_JTKH01000005.1"/>
</dbReference>
<dbReference type="AlphaFoldDB" id="A0A0C2KH29"/>
<dbReference type="OrthoDB" id="7845888at2"/>
<dbReference type="GO" id="GO:0016747">
    <property type="term" value="F:acyltransferase activity, transferring groups other than amino-acyl groups"/>
    <property type="evidence" value="ECO:0007669"/>
    <property type="project" value="InterPro"/>
</dbReference>
<evidence type="ECO:0000256" key="1">
    <source>
        <dbReference type="ARBA" id="ARBA00022679"/>
    </source>
</evidence>
<evidence type="ECO:0000313" key="5">
    <source>
        <dbReference type="Proteomes" id="UP000031672"/>
    </source>
</evidence>
<keyword evidence="2 4" id="KW-0012">Acyltransferase</keyword>
<comment type="caution">
    <text evidence="4">The sequence shown here is derived from an EMBL/GenBank/DDBJ whole genome shotgun (WGS) entry which is preliminary data.</text>
</comment>
<sequence>MNALRIETLDPIKLPLVSRLYKAHYPSGKAKKNEQTIVAYNEQQLVGVVRFRPIEQYQLLTGMLVVPEQRGKNIAHALLLHCQHANCDDNTYCFAYPHLEAFYQQHDFATVEPSALPASLKQLFERYSASGKALIPMHYQTVLL</sequence>
<dbReference type="PANTHER" id="PTHR43800">
    <property type="entry name" value="PEPTIDYL-LYSINE N-ACETYLTRANSFERASE YJAB"/>
    <property type="match status" value="1"/>
</dbReference>
<dbReference type="Gene3D" id="3.40.630.30">
    <property type="match status" value="1"/>
</dbReference>
<feature type="domain" description="N-acetyltransferase" evidence="3">
    <location>
        <begin position="1"/>
        <end position="125"/>
    </location>
</feature>
<dbReference type="CDD" id="cd04301">
    <property type="entry name" value="NAT_SF"/>
    <property type="match status" value="1"/>
</dbReference>
<evidence type="ECO:0000259" key="3">
    <source>
        <dbReference type="PROSITE" id="PS51186"/>
    </source>
</evidence>
<dbReference type="EMBL" id="JTKH01000005">
    <property type="protein sequence ID" value="KII81181.1"/>
    <property type="molecule type" value="Genomic_DNA"/>
</dbReference>
<gene>
    <name evidence="4" type="ORF">OJ16_02725</name>
</gene>
<keyword evidence="1 4" id="KW-0808">Transferase</keyword>
<dbReference type="InterPro" id="IPR016181">
    <property type="entry name" value="Acyl_CoA_acyltransferase"/>
</dbReference>
<keyword evidence="5" id="KW-1185">Reference proteome</keyword>
<reference evidence="4 5" key="1">
    <citation type="submission" date="2014-11" db="EMBL/GenBank/DDBJ databases">
        <title>Draft Genome Sequence of Vibrio piscirenalis strains CECT 8603T and CECT 8604, two marine Gammaproteobacterium isolated from cultured gilthead sea bream (Sparus aurata).</title>
        <authorList>
            <person name="Arahal D.R."/>
            <person name="Rodrigo-Torres L."/>
            <person name="Lucena T."/>
            <person name="Pujalte M.J."/>
        </authorList>
    </citation>
    <scope>NUCLEOTIDE SEQUENCE [LARGE SCALE GENOMIC DNA]</scope>
    <source>
        <strain evidence="4 5">DCR 1-4-2</strain>
    </source>
</reference>
<dbReference type="SUPFAM" id="SSF55729">
    <property type="entry name" value="Acyl-CoA N-acyltransferases (Nat)"/>
    <property type="match status" value="1"/>
</dbReference>
<name>A0A0C2KH29_9VIBR</name>
<evidence type="ECO:0000313" key="4">
    <source>
        <dbReference type="EMBL" id="KII81181.1"/>
    </source>
</evidence>